<dbReference type="Proteomes" id="UP000076532">
    <property type="component" value="Unassembled WGS sequence"/>
</dbReference>
<gene>
    <name evidence="2" type="ORF">FIBSPDRAFT_884217</name>
</gene>
<reference evidence="2 3" key="1">
    <citation type="journal article" date="2016" name="Mol. Biol. Evol.">
        <title>Comparative Genomics of Early-Diverging Mushroom-Forming Fungi Provides Insights into the Origins of Lignocellulose Decay Capabilities.</title>
        <authorList>
            <person name="Nagy L.G."/>
            <person name="Riley R."/>
            <person name="Tritt A."/>
            <person name="Adam C."/>
            <person name="Daum C."/>
            <person name="Floudas D."/>
            <person name="Sun H."/>
            <person name="Yadav J.S."/>
            <person name="Pangilinan J."/>
            <person name="Larsson K.H."/>
            <person name="Matsuura K."/>
            <person name="Barry K."/>
            <person name="Labutti K."/>
            <person name="Kuo R."/>
            <person name="Ohm R.A."/>
            <person name="Bhattacharya S.S."/>
            <person name="Shirouzu T."/>
            <person name="Yoshinaga Y."/>
            <person name="Martin F.M."/>
            <person name="Grigoriev I.V."/>
            <person name="Hibbett D.S."/>
        </authorList>
    </citation>
    <scope>NUCLEOTIDE SEQUENCE [LARGE SCALE GENOMIC DNA]</scope>
    <source>
        <strain evidence="2 3">CBS 109695</strain>
    </source>
</reference>
<dbReference type="OrthoDB" id="78296at2759"/>
<proteinExistence type="predicted"/>
<dbReference type="EMBL" id="KV417494">
    <property type="protein sequence ID" value="KZP30299.1"/>
    <property type="molecule type" value="Genomic_DNA"/>
</dbReference>
<feature type="region of interest" description="Disordered" evidence="1">
    <location>
        <begin position="67"/>
        <end position="102"/>
    </location>
</feature>
<evidence type="ECO:0000313" key="3">
    <source>
        <dbReference type="Proteomes" id="UP000076532"/>
    </source>
</evidence>
<evidence type="ECO:0000313" key="2">
    <source>
        <dbReference type="EMBL" id="KZP30299.1"/>
    </source>
</evidence>
<keyword evidence="3" id="KW-1185">Reference proteome</keyword>
<accession>A0A166T835</accession>
<sequence length="173" mass="18544">MDIGDRMEKHGLEDLTKDVACRAHNHHRACAQQGFSLQAQAGASTSAAAEESAWSGEATGCVCATPKGRTKGRGKGKGDEKRHSRRTHIVPNTRETASRLKTAVQPRSTLPKETVLVQKTCTQPKLLGRALDTEGSIFEHGNTLLRGGEAAACARRLDGRRGGEAGLDQLSEF</sequence>
<evidence type="ECO:0000256" key="1">
    <source>
        <dbReference type="SAM" id="MobiDB-lite"/>
    </source>
</evidence>
<name>A0A166T835_9AGAM</name>
<protein>
    <submittedName>
        <fullName evidence="2">Uncharacterized protein</fullName>
    </submittedName>
</protein>
<organism evidence="2 3">
    <name type="scientific">Athelia psychrophila</name>
    <dbReference type="NCBI Taxonomy" id="1759441"/>
    <lineage>
        <taxon>Eukaryota</taxon>
        <taxon>Fungi</taxon>
        <taxon>Dikarya</taxon>
        <taxon>Basidiomycota</taxon>
        <taxon>Agaricomycotina</taxon>
        <taxon>Agaricomycetes</taxon>
        <taxon>Agaricomycetidae</taxon>
        <taxon>Atheliales</taxon>
        <taxon>Atheliaceae</taxon>
        <taxon>Athelia</taxon>
    </lineage>
</organism>
<dbReference type="AlphaFoldDB" id="A0A166T835"/>